<evidence type="ECO:0000256" key="4">
    <source>
        <dbReference type="ARBA" id="ARBA00040194"/>
    </source>
</evidence>
<feature type="domain" description="HNH nuclease" evidence="5">
    <location>
        <begin position="53"/>
        <end position="107"/>
    </location>
</feature>
<evidence type="ECO:0000256" key="3">
    <source>
        <dbReference type="ARBA" id="ARBA00038412"/>
    </source>
</evidence>
<dbReference type="Gene3D" id="1.10.30.50">
    <property type="match status" value="1"/>
</dbReference>
<dbReference type="EMBL" id="UFQR01000050">
    <property type="protein sequence ID" value="SSW96668.1"/>
    <property type="molecule type" value="Genomic_DNA"/>
</dbReference>
<proteinExistence type="inferred from homology"/>
<dbReference type="AlphaFoldDB" id="A0A3B0M912"/>
<comment type="similarity">
    <text evidence="3">Belongs to the HNH nuclease family.</text>
</comment>
<dbReference type="GO" id="GO:0004519">
    <property type="term" value="F:endonuclease activity"/>
    <property type="evidence" value="ECO:0007669"/>
    <property type="project" value="InterPro"/>
</dbReference>
<dbReference type="Pfam" id="PF01844">
    <property type="entry name" value="HNH"/>
    <property type="match status" value="1"/>
</dbReference>
<protein>
    <recommendedName>
        <fullName evidence="4">Putative HNH nuclease YajD</fullName>
    </recommendedName>
</protein>
<dbReference type="GO" id="GO:0008270">
    <property type="term" value="F:zinc ion binding"/>
    <property type="evidence" value="ECO:0007669"/>
    <property type="project" value="InterPro"/>
</dbReference>
<evidence type="ECO:0000256" key="2">
    <source>
        <dbReference type="ARBA" id="ARBA00022801"/>
    </source>
</evidence>
<reference evidence="6" key="1">
    <citation type="submission" date="2018-04" db="EMBL/GenBank/DDBJ databases">
        <authorList>
            <person name="Go L.Y."/>
            <person name="Mitchell J.A."/>
        </authorList>
    </citation>
    <scope>NUCLEOTIDE SEQUENCE</scope>
    <source>
        <strain evidence="6">ARTV</strain>
    </source>
</reference>
<evidence type="ECO:0000259" key="5">
    <source>
        <dbReference type="SMART" id="SM00507"/>
    </source>
</evidence>
<dbReference type="GO" id="GO:0005829">
    <property type="term" value="C:cytosol"/>
    <property type="evidence" value="ECO:0007669"/>
    <property type="project" value="TreeGrafter"/>
</dbReference>
<dbReference type="SMART" id="SM00507">
    <property type="entry name" value="HNHc"/>
    <property type="match status" value="1"/>
</dbReference>
<dbReference type="GO" id="GO:0003676">
    <property type="term" value="F:nucleic acid binding"/>
    <property type="evidence" value="ECO:0007669"/>
    <property type="project" value="InterPro"/>
</dbReference>
<evidence type="ECO:0000256" key="1">
    <source>
        <dbReference type="ARBA" id="ARBA00022722"/>
    </source>
</evidence>
<evidence type="ECO:0000313" key="6">
    <source>
        <dbReference type="EMBL" id="SSW96668.1"/>
    </source>
</evidence>
<dbReference type="CDD" id="cd00085">
    <property type="entry name" value="HNHc"/>
    <property type="match status" value="1"/>
</dbReference>
<name>A0A3B0M912_9GAMM</name>
<dbReference type="GO" id="GO:0016787">
    <property type="term" value="F:hydrolase activity"/>
    <property type="evidence" value="ECO:0007669"/>
    <property type="project" value="UniProtKB-KW"/>
</dbReference>
<dbReference type="InterPro" id="IPR002711">
    <property type="entry name" value="HNH"/>
</dbReference>
<keyword evidence="2" id="KW-0378">Hydrolase</keyword>
<organism evidence="6">
    <name type="scientific">Arsenophonus endosymbiont of Trialeurodes vaporariorum</name>
    <dbReference type="NCBI Taxonomy" id="235567"/>
    <lineage>
        <taxon>Bacteria</taxon>
        <taxon>Pseudomonadati</taxon>
        <taxon>Pseudomonadota</taxon>
        <taxon>Gammaproteobacteria</taxon>
        <taxon>Enterobacterales</taxon>
        <taxon>Morganellaceae</taxon>
        <taxon>Arsenophonus</taxon>
    </lineage>
</organism>
<keyword evidence="1" id="KW-0540">Nuclease</keyword>
<sequence>MPSRIPRPCRKHGCPNTTTAQYGYCEQHKNEGWVQHQRGRTRQQQGYGRQWDILRVRILKRDKYFCQPCLRKGIATEAKAVDHIQVKAFDGSDDENNLQAICQSCHKVKTAQERFNYQTLI</sequence>
<accession>A0A3B0M912</accession>
<gene>
    <name evidence="6" type="ORF">ARTV_3213</name>
</gene>
<dbReference type="PANTHER" id="PTHR41286:SF1">
    <property type="entry name" value="HNH NUCLEASE YAJD-RELATED"/>
    <property type="match status" value="1"/>
</dbReference>
<dbReference type="InterPro" id="IPR003615">
    <property type="entry name" value="HNH_nuc"/>
</dbReference>
<dbReference type="PANTHER" id="PTHR41286">
    <property type="entry name" value="HNH NUCLEASE YAJD-RELATED"/>
    <property type="match status" value="1"/>
</dbReference>